<feature type="non-terminal residue" evidence="2">
    <location>
        <position position="1"/>
    </location>
</feature>
<feature type="non-terminal residue" evidence="2">
    <location>
        <position position="93"/>
    </location>
</feature>
<evidence type="ECO:0000313" key="2">
    <source>
        <dbReference type="EMBL" id="EQD79165.1"/>
    </source>
</evidence>
<organism evidence="2">
    <name type="scientific">mine drainage metagenome</name>
    <dbReference type="NCBI Taxonomy" id="410659"/>
    <lineage>
        <taxon>unclassified sequences</taxon>
        <taxon>metagenomes</taxon>
        <taxon>ecological metagenomes</taxon>
    </lineage>
</organism>
<evidence type="ECO:0000259" key="1">
    <source>
        <dbReference type="Pfam" id="PF03050"/>
    </source>
</evidence>
<dbReference type="Pfam" id="PF03050">
    <property type="entry name" value="DDE_Tnp_IS66"/>
    <property type="match status" value="1"/>
</dbReference>
<dbReference type="InterPro" id="IPR004291">
    <property type="entry name" value="Transposase_IS66_central"/>
</dbReference>
<proteinExistence type="predicted"/>
<name>T1DAK0_9ZZZZ</name>
<protein>
    <recommendedName>
        <fullName evidence="1">Transposase IS66 central domain-containing protein</fullName>
    </recommendedName>
</protein>
<reference evidence="2" key="1">
    <citation type="submission" date="2013-08" db="EMBL/GenBank/DDBJ databases">
        <authorList>
            <person name="Mendez C."/>
            <person name="Richter M."/>
            <person name="Ferrer M."/>
            <person name="Sanchez J."/>
        </authorList>
    </citation>
    <scope>NUCLEOTIDE SEQUENCE</scope>
</reference>
<comment type="caution">
    <text evidence="2">The sequence shown here is derived from an EMBL/GenBank/DDBJ whole genome shotgun (WGS) entry which is preliminary data.</text>
</comment>
<dbReference type="AlphaFoldDB" id="T1DAK0"/>
<reference evidence="2" key="2">
    <citation type="journal article" date="2014" name="ISME J.">
        <title>Microbial stratification in low pH oxic and suboxic macroscopic growths along an acid mine drainage.</title>
        <authorList>
            <person name="Mendez-Garcia C."/>
            <person name="Mesa V."/>
            <person name="Sprenger R.R."/>
            <person name="Richter M."/>
            <person name="Diez M.S."/>
            <person name="Solano J."/>
            <person name="Bargiela R."/>
            <person name="Golyshina O.V."/>
            <person name="Manteca A."/>
            <person name="Ramos J.L."/>
            <person name="Gallego J.R."/>
            <person name="Llorente I."/>
            <person name="Martins Dos Santos V.A."/>
            <person name="Jensen O.N."/>
            <person name="Pelaez A.I."/>
            <person name="Sanchez J."/>
            <person name="Ferrer M."/>
        </authorList>
    </citation>
    <scope>NUCLEOTIDE SEQUENCE</scope>
</reference>
<accession>T1DAK0</accession>
<sequence>IGIKLMDKPVEFVTESDMQSMYEEFLKIAIPYDSRKCAGFVRSQLRRKRNDIFRFVIERSIDSTSNLAERTIRSIVTYRKMSDGSRSDRDAKD</sequence>
<dbReference type="EMBL" id="AUZX01001411">
    <property type="protein sequence ID" value="EQD79165.1"/>
    <property type="molecule type" value="Genomic_DNA"/>
</dbReference>
<feature type="domain" description="Transposase IS66 central" evidence="1">
    <location>
        <begin position="43"/>
        <end position="92"/>
    </location>
</feature>
<gene>
    <name evidence="2" type="ORF">B1A_01881</name>
</gene>